<keyword evidence="5" id="KW-0663">Pyridoxal phosphate</keyword>
<dbReference type="InterPro" id="IPR015421">
    <property type="entry name" value="PyrdxlP-dep_Trfase_major"/>
</dbReference>
<dbReference type="SUPFAM" id="SSF53383">
    <property type="entry name" value="PLP-dependent transferases"/>
    <property type="match status" value="1"/>
</dbReference>
<dbReference type="EMBL" id="BAWF01000070">
    <property type="protein sequence ID" value="GAF49174.1"/>
    <property type="molecule type" value="Genomic_DNA"/>
</dbReference>
<dbReference type="GO" id="GO:0008483">
    <property type="term" value="F:transaminase activity"/>
    <property type="evidence" value="ECO:0007669"/>
    <property type="project" value="UniProtKB-KW"/>
</dbReference>
<keyword evidence="4 7" id="KW-0808">Transferase</keyword>
<protein>
    <submittedName>
        <fullName evidence="7">Aminotransferase</fullName>
    </submittedName>
</protein>
<dbReference type="Pfam" id="PF00155">
    <property type="entry name" value="Aminotran_1_2"/>
    <property type="match status" value="1"/>
</dbReference>
<proteinExistence type="inferred from homology"/>
<evidence type="ECO:0000259" key="6">
    <source>
        <dbReference type="Pfam" id="PF00155"/>
    </source>
</evidence>
<dbReference type="InterPro" id="IPR050596">
    <property type="entry name" value="AspAT/PAT-like"/>
</dbReference>
<evidence type="ECO:0000313" key="8">
    <source>
        <dbReference type="Proteomes" id="UP000019491"/>
    </source>
</evidence>
<name>X0PZN8_RHOWR</name>
<dbReference type="GO" id="GO:0006520">
    <property type="term" value="P:amino acid metabolic process"/>
    <property type="evidence" value="ECO:0007669"/>
    <property type="project" value="InterPro"/>
</dbReference>
<dbReference type="RefSeq" id="WP_037240485.1">
    <property type="nucleotide sequence ID" value="NZ_BAWF01000070.1"/>
</dbReference>
<dbReference type="OrthoDB" id="9763453at2"/>
<dbReference type="AlphaFoldDB" id="X0PZN8"/>
<dbReference type="GO" id="GO:0030170">
    <property type="term" value="F:pyridoxal phosphate binding"/>
    <property type="evidence" value="ECO:0007669"/>
    <property type="project" value="InterPro"/>
</dbReference>
<gene>
    <name evidence="7" type="primary">alaT</name>
    <name evidence="7" type="ORF">RW1_070_00050</name>
</gene>
<reference evidence="7 8" key="1">
    <citation type="submission" date="2014-02" db="EMBL/GenBank/DDBJ databases">
        <title>Whole genome shotgun sequence of Rhodococcus wratislaviensis NBRC 100605.</title>
        <authorList>
            <person name="Hosoyama A."/>
            <person name="Tsuchikane K."/>
            <person name="Yoshida I."/>
            <person name="Ohji S."/>
            <person name="Ichikawa N."/>
            <person name="Yamazoe A."/>
            <person name="Fujita N."/>
        </authorList>
    </citation>
    <scope>NUCLEOTIDE SEQUENCE [LARGE SCALE GENOMIC DNA]</scope>
    <source>
        <strain evidence="7 8">NBRC 100605</strain>
    </source>
</reference>
<organism evidence="7 8">
    <name type="scientific">Rhodococcus wratislaviensis NBRC 100605</name>
    <dbReference type="NCBI Taxonomy" id="1219028"/>
    <lineage>
        <taxon>Bacteria</taxon>
        <taxon>Bacillati</taxon>
        <taxon>Actinomycetota</taxon>
        <taxon>Actinomycetes</taxon>
        <taxon>Mycobacteriales</taxon>
        <taxon>Nocardiaceae</taxon>
        <taxon>Rhodococcus</taxon>
    </lineage>
</organism>
<dbReference type="Gene3D" id="3.40.640.10">
    <property type="entry name" value="Type I PLP-dependent aspartate aminotransferase-like (Major domain)"/>
    <property type="match status" value="1"/>
</dbReference>
<dbReference type="InterPro" id="IPR004839">
    <property type="entry name" value="Aminotransferase_I/II_large"/>
</dbReference>
<dbReference type="PANTHER" id="PTHR46383">
    <property type="entry name" value="ASPARTATE AMINOTRANSFERASE"/>
    <property type="match status" value="1"/>
</dbReference>
<keyword evidence="8" id="KW-1185">Reference proteome</keyword>
<evidence type="ECO:0000313" key="7">
    <source>
        <dbReference type="EMBL" id="GAF49174.1"/>
    </source>
</evidence>
<evidence type="ECO:0000256" key="5">
    <source>
        <dbReference type="ARBA" id="ARBA00022898"/>
    </source>
</evidence>
<dbReference type="Proteomes" id="UP000019491">
    <property type="component" value="Unassembled WGS sequence"/>
</dbReference>
<evidence type="ECO:0000256" key="2">
    <source>
        <dbReference type="ARBA" id="ARBA00007441"/>
    </source>
</evidence>
<sequence>MLERLPALALSERAQVRRRAGQEMVPMRGVPMLPMPPHVVDVVSRAAPEVFPRDSRGSITLKTAVAEHLQEKFALAVNPDRELLVTHGAQHGLSVALRALLVPGDEVLIPAPSYFFDGTVRLAGAVPRYVPSAESDGWGLPLDQLKAAISPRTRAILLCNPNNPTGTVPTREELNVVLDLARRHGLYVFADESYERYVHEGPGYVPQMSLVDSYDRLVTLTSLSKNYAFTSWRVGYIHAKADLIDIIHAALEWDAINVGDIPQLAAAAAISGPQDWLDREFSTFRARRDLLLEGVAAAGLAVVTPGAGVFAFVNFSPLGVTGFELEEALLDAGITALSGDSFFGPGSCARVLYGGTAPSLVQLGRQLKVLANRESA</sequence>
<feature type="domain" description="Aminotransferase class I/classII large" evidence="6">
    <location>
        <begin position="54"/>
        <end position="356"/>
    </location>
</feature>
<comment type="similarity">
    <text evidence="2">Belongs to the class-I pyridoxal-phosphate-dependent aminotransferase family.</text>
</comment>
<evidence type="ECO:0000256" key="3">
    <source>
        <dbReference type="ARBA" id="ARBA00022576"/>
    </source>
</evidence>
<dbReference type="InterPro" id="IPR015424">
    <property type="entry name" value="PyrdxlP-dep_Trfase"/>
</dbReference>
<accession>X0PZN8</accession>
<evidence type="ECO:0000256" key="1">
    <source>
        <dbReference type="ARBA" id="ARBA00001933"/>
    </source>
</evidence>
<evidence type="ECO:0000256" key="4">
    <source>
        <dbReference type="ARBA" id="ARBA00022679"/>
    </source>
</evidence>
<comment type="cofactor">
    <cofactor evidence="1">
        <name>pyridoxal 5'-phosphate</name>
        <dbReference type="ChEBI" id="CHEBI:597326"/>
    </cofactor>
</comment>
<comment type="caution">
    <text evidence="7">The sequence shown here is derived from an EMBL/GenBank/DDBJ whole genome shotgun (WGS) entry which is preliminary data.</text>
</comment>
<dbReference type="CDD" id="cd00609">
    <property type="entry name" value="AAT_like"/>
    <property type="match status" value="1"/>
</dbReference>
<keyword evidence="3 7" id="KW-0032">Aminotransferase</keyword>